<dbReference type="STRING" id="1890683.A0A427XL10"/>
<dbReference type="OrthoDB" id="2328924at2759"/>
<organism evidence="1 2">
    <name type="scientific">Saitozyma podzolica</name>
    <dbReference type="NCBI Taxonomy" id="1890683"/>
    <lineage>
        <taxon>Eukaryota</taxon>
        <taxon>Fungi</taxon>
        <taxon>Dikarya</taxon>
        <taxon>Basidiomycota</taxon>
        <taxon>Agaricomycotina</taxon>
        <taxon>Tremellomycetes</taxon>
        <taxon>Tremellales</taxon>
        <taxon>Trimorphomycetaceae</taxon>
        <taxon>Saitozyma</taxon>
    </lineage>
</organism>
<dbReference type="Proteomes" id="UP000279259">
    <property type="component" value="Unassembled WGS sequence"/>
</dbReference>
<dbReference type="EMBL" id="RSCD01000046">
    <property type="protein sequence ID" value="RSH79550.1"/>
    <property type="molecule type" value="Genomic_DNA"/>
</dbReference>
<protein>
    <recommendedName>
        <fullName evidence="3">Phytanoyl-CoA dioxygenase</fullName>
    </recommendedName>
</protein>
<dbReference type="SUPFAM" id="SSF51197">
    <property type="entry name" value="Clavaminate synthase-like"/>
    <property type="match status" value="1"/>
</dbReference>
<proteinExistence type="predicted"/>
<gene>
    <name evidence="1" type="ORF">EHS25_007981</name>
</gene>
<name>A0A427XL10_9TREE</name>
<dbReference type="AlphaFoldDB" id="A0A427XL10"/>
<dbReference type="PANTHER" id="PTHR40128:SF1">
    <property type="entry name" value="PHYTANOYL-COA HYDROXYLASE"/>
    <property type="match status" value="1"/>
</dbReference>
<dbReference type="Gene3D" id="2.60.120.620">
    <property type="entry name" value="q2cbj1_9rhob like domain"/>
    <property type="match status" value="1"/>
</dbReference>
<evidence type="ECO:0008006" key="3">
    <source>
        <dbReference type="Google" id="ProtNLM"/>
    </source>
</evidence>
<keyword evidence="2" id="KW-1185">Reference proteome</keyword>
<dbReference type="Pfam" id="PF05721">
    <property type="entry name" value="PhyH"/>
    <property type="match status" value="1"/>
</dbReference>
<comment type="caution">
    <text evidence="1">The sequence shown here is derived from an EMBL/GenBank/DDBJ whole genome shotgun (WGS) entry which is preliminary data.</text>
</comment>
<evidence type="ECO:0000313" key="1">
    <source>
        <dbReference type="EMBL" id="RSH79550.1"/>
    </source>
</evidence>
<dbReference type="PANTHER" id="PTHR40128">
    <property type="entry name" value="EXPRESSED PROTEIN"/>
    <property type="match status" value="1"/>
</dbReference>
<feature type="non-terminal residue" evidence="1">
    <location>
        <position position="1"/>
    </location>
</feature>
<reference evidence="1 2" key="1">
    <citation type="submission" date="2018-11" db="EMBL/GenBank/DDBJ databases">
        <title>Genome sequence of Saitozyma podzolica DSM 27192.</title>
        <authorList>
            <person name="Aliyu H."/>
            <person name="Gorte O."/>
            <person name="Ochsenreither K."/>
        </authorList>
    </citation>
    <scope>NUCLEOTIDE SEQUENCE [LARGE SCALE GENOMIC DNA]</scope>
    <source>
        <strain evidence="1 2">DSM 27192</strain>
    </source>
</reference>
<accession>A0A427XL10</accession>
<dbReference type="InterPro" id="IPR008775">
    <property type="entry name" value="Phytyl_CoA_dOase-like"/>
</dbReference>
<sequence length="196" mass="22250">VRVVSQIPDTAGNDRLHQAIDGWDELHLLKRQLLRAAMPQGDHDHPLRQLYFRHGPPKFVTCWAPLQDTSPDMGGLMYLSDSASIGEDMERNSTLSAFNANMMARGAISNDAGQFAKELRQNRKWLMADFKEGDVVFHNPFLIHGACVNTTDRVMIHTDTRYVNPADGFDKRWTVYWDPPVVPLMMTHHVADLDVP</sequence>
<evidence type="ECO:0000313" key="2">
    <source>
        <dbReference type="Proteomes" id="UP000279259"/>
    </source>
</evidence>